<keyword evidence="2" id="KW-1185">Reference proteome</keyword>
<proteinExistence type="predicted"/>
<dbReference type="OrthoDB" id="2658837at2759"/>
<dbReference type="Proteomes" id="UP000823399">
    <property type="component" value="Unassembled WGS sequence"/>
</dbReference>
<dbReference type="RefSeq" id="XP_041287322.1">
    <property type="nucleotide sequence ID" value="XM_041430606.1"/>
</dbReference>
<feature type="non-terminal residue" evidence="1">
    <location>
        <position position="131"/>
    </location>
</feature>
<evidence type="ECO:0000313" key="1">
    <source>
        <dbReference type="EMBL" id="KAG2093764.1"/>
    </source>
</evidence>
<dbReference type="EMBL" id="JABBWM010000083">
    <property type="protein sequence ID" value="KAG2093764.1"/>
    <property type="molecule type" value="Genomic_DNA"/>
</dbReference>
<comment type="caution">
    <text evidence="1">The sequence shown here is derived from an EMBL/GenBank/DDBJ whole genome shotgun (WGS) entry which is preliminary data.</text>
</comment>
<sequence>PASDVLNIFSWILTGLSNYPPPRSVQKGALTLQSSGSGSCGIVAHNFVESLVDESVPYWDNVSSLEFRKKALQEIIIYHDAAARTSVIFLDWVRPCLNNEVQSNCSEDFVGFNDFNLYIPLASHPIYKFKT</sequence>
<gene>
    <name evidence="1" type="ORF">F5147DRAFT_562098</name>
</gene>
<dbReference type="GeneID" id="64692865"/>
<organism evidence="1 2">
    <name type="scientific">Suillus discolor</name>
    <dbReference type="NCBI Taxonomy" id="1912936"/>
    <lineage>
        <taxon>Eukaryota</taxon>
        <taxon>Fungi</taxon>
        <taxon>Dikarya</taxon>
        <taxon>Basidiomycota</taxon>
        <taxon>Agaricomycotina</taxon>
        <taxon>Agaricomycetes</taxon>
        <taxon>Agaricomycetidae</taxon>
        <taxon>Boletales</taxon>
        <taxon>Suillineae</taxon>
        <taxon>Suillaceae</taxon>
        <taxon>Suillus</taxon>
    </lineage>
</organism>
<name>A0A9P7JNV1_9AGAM</name>
<reference evidence="1" key="1">
    <citation type="journal article" date="2020" name="New Phytol.">
        <title>Comparative genomics reveals dynamic genome evolution in host specialist ectomycorrhizal fungi.</title>
        <authorList>
            <person name="Lofgren L.A."/>
            <person name="Nguyen N.H."/>
            <person name="Vilgalys R."/>
            <person name="Ruytinx J."/>
            <person name="Liao H.L."/>
            <person name="Branco S."/>
            <person name="Kuo A."/>
            <person name="LaButti K."/>
            <person name="Lipzen A."/>
            <person name="Andreopoulos W."/>
            <person name="Pangilinan J."/>
            <person name="Riley R."/>
            <person name="Hundley H."/>
            <person name="Na H."/>
            <person name="Barry K."/>
            <person name="Grigoriev I.V."/>
            <person name="Stajich J.E."/>
            <person name="Kennedy P.G."/>
        </authorList>
    </citation>
    <scope>NUCLEOTIDE SEQUENCE</scope>
    <source>
        <strain evidence="1">FC423</strain>
    </source>
</reference>
<protein>
    <submittedName>
        <fullName evidence="1">Uncharacterized protein</fullName>
    </submittedName>
</protein>
<evidence type="ECO:0000313" key="2">
    <source>
        <dbReference type="Proteomes" id="UP000823399"/>
    </source>
</evidence>
<accession>A0A9P7JNV1</accession>
<dbReference type="AlphaFoldDB" id="A0A9P7JNV1"/>
<feature type="non-terminal residue" evidence="1">
    <location>
        <position position="1"/>
    </location>
</feature>